<dbReference type="InterPro" id="IPR058852">
    <property type="entry name" value="HTH_77"/>
</dbReference>
<dbReference type="PANTHER" id="PTHR47691:SF3">
    <property type="entry name" value="HTH-TYPE TRANSCRIPTIONAL REGULATOR RV0890C-RELATED"/>
    <property type="match status" value="1"/>
</dbReference>
<dbReference type="SMART" id="SM00028">
    <property type="entry name" value="TPR"/>
    <property type="match status" value="4"/>
</dbReference>
<dbReference type="PROSITE" id="PS50011">
    <property type="entry name" value="PROTEIN_KINASE_DOM"/>
    <property type="match status" value="1"/>
</dbReference>
<dbReference type="SMART" id="SM00220">
    <property type="entry name" value="S_TKc"/>
    <property type="match status" value="1"/>
</dbReference>
<dbReference type="Gene3D" id="1.10.510.10">
    <property type="entry name" value="Transferase(Phosphotransferase) domain 1"/>
    <property type="match status" value="1"/>
</dbReference>
<evidence type="ECO:0000259" key="5">
    <source>
        <dbReference type="PROSITE" id="PS50011"/>
    </source>
</evidence>
<dbReference type="InterPro" id="IPR011009">
    <property type="entry name" value="Kinase-like_dom_sf"/>
</dbReference>
<dbReference type="SUPFAM" id="SSF48452">
    <property type="entry name" value="TPR-like"/>
    <property type="match status" value="1"/>
</dbReference>
<sequence length="1101" mass="119701">MTAEDPLRTRRESTTSVAAELDAAGFTAATEIGRGGFGVVYRCTQQALDRTVAVKLLTGRTDEDNRARFVREQRAMGRLTGHPNIVPVLEAGVTDGGRLYLVTPYYASGSLEHRIRRYGPLPAADTLQLGVKIAGALESAHRLGVVHRDVKPGNILLTDYGEPALTDFGIAHISGGFRTAEGTVTGSPAYTAPEVLEGDTPTPAADVYGLGATLFSALTGHAAFERGTGEKIVTQFLRITSQALPDLRENGIPGDITDLVEAAMSRDPRARPSAAAFGEDARRVQRRRGYPVGAMALRDVPLEARRDEQPAPSSRESPVQDRTGDLPLELTSLVNRRSELAEVKNLLATQRLVTLTGIGGVGKTRLALRAAAQALRDFDDGVRLVDLADISEAELLVEVVAAAVGVRDEPAAPLIDVLVDFLCPRDVLLVLDNCEQLVQAVAEFTEVILRACPDLRILVTGREPLNIAGETVLRISPLTVPEPGRAPSLKSMPRFDSVTLFTERAAAVVPGFELDEDNKGAVAGICARLDGLPLAIELAAARMRTLSPQQILQRLNDRYALLTQSARTAPSRQQTLRLCVDWSFDLCTPAEQQLWSQLSVFAGSCELDAVEGVCDADTAPLSLLDVLSSLVDKSILVREESGTVPRFRMLEMLRDYGRRKLRETGRLEEMRHRHHDWYQQVISDAAAGWISAEQPRWIARLEREQGNLRDALEYCLTENTAAAIDAGLCTAAGLYEFWNFRGLYGEGRTWLNRLLARHEAQSVPVRIEALCAAGKLEAMQGEFPAAAARLQEARALAGTELRPPAGAQIAYAEGLLALTRGESDSAREYFEQTVDFTESDPYGQLRMSALTLLGWAYEQAGNTLRAGDFYRDVLAVTEPRGEVLHRAAALRGLGVTEWRRGARDRAQQLLTEALRVNSGLNSTVNAVFCLDALAWTLDPGRDAERAAVLLGAAHGLAPTGSQVTTVFGNMARFHEECTQETRRALGDRRYDAARRRGLGMNMDAAVAYALGAPATEKTGASGTLTKRERQVADLVAQGLSNKQIAAKLVISQRTAQSHVEHILTKLGFTSRAQIAAWIADNPARLRRGRPRGLARRNNACR</sequence>
<feature type="binding site" evidence="3">
    <location>
        <position position="55"/>
    </location>
    <ligand>
        <name>ATP</name>
        <dbReference type="ChEBI" id="CHEBI:30616"/>
    </ligand>
</feature>
<keyword evidence="7" id="KW-0808">Transferase</keyword>
<protein>
    <submittedName>
        <fullName evidence="7">Protein kinase</fullName>
    </submittedName>
</protein>
<dbReference type="Pfam" id="PF00069">
    <property type="entry name" value="Pkinase"/>
    <property type="match status" value="1"/>
</dbReference>
<evidence type="ECO:0000313" key="7">
    <source>
        <dbReference type="EMBL" id="MFI1460273.1"/>
    </source>
</evidence>
<evidence type="ECO:0000259" key="6">
    <source>
        <dbReference type="PROSITE" id="PS50043"/>
    </source>
</evidence>
<evidence type="ECO:0000256" key="1">
    <source>
        <dbReference type="ARBA" id="ARBA00022741"/>
    </source>
</evidence>
<dbReference type="InterPro" id="IPR008271">
    <property type="entry name" value="Ser/Thr_kinase_AS"/>
</dbReference>
<dbReference type="CDD" id="cd06170">
    <property type="entry name" value="LuxR_C_like"/>
    <property type="match status" value="1"/>
</dbReference>
<dbReference type="InterPro" id="IPR036388">
    <property type="entry name" value="WH-like_DNA-bd_sf"/>
</dbReference>
<dbReference type="InterPro" id="IPR016032">
    <property type="entry name" value="Sig_transdc_resp-reg_C-effctor"/>
</dbReference>
<keyword evidence="2 3" id="KW-0067">ATP-binding</keyword>
<dbReference type="PANTHER" id="PTHR47691">
    <property type="entry name" value="REGULATOR-RELATED"/>
    <property type="match status" value="1"/>
</dbReference>
<dbReference type="GO" id="GO:0016301">
    <property type="term" value="F:kinase activity"/>
    <property type="evidence" value="ECO:0007669"/>
    <property type="project" value="UniProtKB-KW"/>
</dbReference>
<dbReference type="Gene3D" id="1.25.40.10">
    <property type="entry name" value="Tetratricopeptide repeat domain"/>
    <property type="match status" value="2"/>
</dbReference>
<keyword evidence="8" id="KW-1185">Reference proteome</keyword>
<reference evidence="7 8" key="1">
    <citation type="submission" date="2024-10" db="EMBL/GenBank/DDBJ databases">
        <title>The Natural Products Discovery Center: Release of the First 8490 Sequenced Strains for Exploring Actinobacteria Biosynthetic Diversity.</title>
        <authorList>
            <person name="Kalkreuter E."/>
            <person name="Kautsar S.A."/>
            <person name="Yang D."/>
            <person name="Bader C.D."/>
            <person name="Teijaro C.N."/>
            <person name="Fluegel L."/>
            <person name="Davis C.M."/>
            <person name="Simpson J.R."/>
            <person name="Lauterbach L."/>
            <person name="Steele A.D."/>
            <person name="Gui C."/>
            <person name="Meng S."/>
            <person name="Li G."/>
            <person name="Viehrig K."/>
            <person name="Ye F."/>
            <person name="Su P."/>
            <person name="Kiefer A.F."/>
            <person name="Nichols A."/>
            <person name="Cepeda A.J."/>
            <person name="Yan W."/>
            <person name="Fan B."/>
            <person name="Jiang Y."/>
            <person name="Adhikari A."/>
            <person name="Zheng C.-J."/>
            <person name="Schuster L."/>
            <person name="Cowan T.M."/>
            <person name="Smanski M.J."/>
            <person name="Chevrette M.G."/>
            <person name="De Carvalho L.P.S."/>
            <person name="Shen B."/>
        </authorList>
    </citation>
    <scope>NUCLEOTIDE SEQUENCE [LARGE SCALE GENOMIC DNA]</scope>
    <source>
        <strain evidence="7 8">NPDC020568</strain>
    </source>
</reference>
<accession>A0ABW7TKX5</accession>
<dbReference type="SMART" id="SM00421">
    <property type="entry name" value="HTH_LUXR"/>
    <property type="match status" value="1"/>
</dbReference>
<dbReference type="SUPFAM" id="SSF52540">
    <property type="entry name" value="P-loop containing nucleoside triphosphate hydrolases"/>
    <property type="match status" value="1"/>
</dbReference>
<dbReference type="RefSeq" id="WP_051157576.1">
    <property type="nucleotide sequence ID" value="NZ_JBIRUQ010000001.1"/>
</dbReference>
<feature type="compositionally biased region" description="Basic and acidic residues" evidence="4">
    <location>
        <begin position="300"/>
        <end position="309"/>
    </location>
</feature>
<dbReference type="PRINTS" id="PR00364">
    <property type="entry name" value="DISEASERSIST"/>
</dbReference>
<evidence type="ECO:0000256" key="3">
    <source>
        <dbReference type="PROSITE-ProRule" id="PRU10141"/>
    </source>
</evidence>
<gene>
    <name evidence="7" type="ORF">ACH4WX_06060</name>
</gene>
<evidence type="ECO:0000256" key="4">
    <source>
        <dbReference type="SAM" id="MobiDB-lite"/>
    </source>
</evidence>
<dbReference type="Pfam" id="PF00196">
    <property type="entry name" value="GerE"/>
    <property type="match status" value="1"/>
</dbReference>
<dbReference type="PROSITE" id="PS50043">
    <property type="entry name" value="HTH_LUXR_2"/>
    <property type="match status" value="1"/>
</dbReference>
<dbReference type="CDD" id="cd14014">
    <property type="entry name" value="STKc_PknB_like"/>
    <property type="match status" value="1"/>
</dbReference>
<proteinExistence type="predicted"/>
<dbReference type="PRINTS" id="PR00038">
    <property type="entry name" value="HTHLUXR"/>
</dbReference>
<name>A0ABW7TKX5_9NOCA</name>
<keyword evidence="1 3" id="KW-0547">Nucleotide-binding</keyword>
<keyword evidence="7" id="KW-0418">Kinase</keyword>
<evidence type="ECO:0000313" key="8">
    <source>
        <dbReference type="Proteomes" id="UP001611263"/>
    </source>
</evidence>
<dbReference type="InterPro" id="IPR000792">
    <property type="entry name" value="Tscrpt_reg_LuxR_C"/>
</dbReference>
<dbReference type="Proteomes" id="UP001611263">
    <property type="component" value="Unassembled WGS sequence"/>
</dbReference>
<dbReference type="SUPFAM" id="SSF56112">
    <property type="entry name" value="Protein kinase-like (PK-like)"/>
    <property type="match status" value="1"/>
</dbReference>
<dbReference type="Pfam" id="PF25872">
    <property type="entry name" value="HTH_77"/>
    <property type="match status" value="1"/>
</dbReference>
<dbReference type="PROSITE" id="PS00108">
    <property type="entry name" value="PROTEIN_KINASE_ST"/>
    <property type="match status" value="1"/>
</dbReference>
<dbReference type="Gene3D" id="3.40.50.300">
    <property type="entry name" value="P-loop containing nucleotide triphosphate hydrolases"/>
    <property type="match status" value="1"/>
</dbReference>
<dbReference type="Gene3D" id="1.10.10.10">
    <property type="entry name" value="Winged helix-like DNA-binding domain superfamily/Winged helix DNA-binding domain"/>
    <property type="match status" value="1"/>
</dbReference>
<evidence type="ECO:0000256" key="2">
    <source>
        <dbReference type="ARBA" id="ARBA00022840"/>
    </source>
</evidence>
<comment type="caution">
    <text evidence="7">The sequence shown here is derived from an EMBL/GenBank/DDBJ whole genome shotgun (WGS) entry which is preliminary data.</text>
</comment>
<dbReference type="EMBL" id="JBIRUQ010000001">
    <property type="protein sequence ID" value="MFI1460273.1"/>
    <property type="molecule type" value="Genomic_DNA"/>
</dbReference>
<dbReference type="PROSITE" id="PS00107">
    <property type="entry name" value="PROTEIN_KINASE_ATP"/>
    <property type="match status" value="1"/>
</dbReference>
<feature type="domain" description="Protein kinase" evidence="5">
    <location>
        <begin position="26"/>
        <end position="284"/>
    </location>
</feature>
<dbReference type="InterPro" id="IPR027417">
    <property type="entry name" value="P-loop_NTPase"/>
</dbReference>
<dbReference type="InterPro" id="IPR017441">
    <property type="entry name" value="Protein_kinase_ATP_BS"/>
</dbReference>
<dbReference type="SUPFAM" id="SSF46894">
    <property type="entry name" value="C-terminal effector domain of the bipartite response regulators"/>
    <property type="match status" value="1"/>
</dbReference>
<organism evidence="7 8">
    <name type="scientific">Nocardia carnea</name>
    <dbReference type="NCBI Taxonomy" id="37328"/>
    <lineage>
        <taxon>Bacteria</taxon>
        <taxon>Bacillati</taxon>
        <taxon>Actinomycetota</taxon>
        <taxon>Actinomycetes</taxon>
        <taxon>Mycobacteriales</taxon>
        <taxon>Nocardiaceae</taxon>
        <taxon>Nocardia</taxon>
    </lineage>
</organism>
<dbReference type="InterPro" id="IPR011990">
    <property type="entry name" value="TPR-like_helical_dom_sf"/>
</dbReference>
<dbReference type="InterPro" id="IPR000719">
    <property type="entry name" value="Prot_kinase_dom"/>
</dbReference>
<feature type="region of interest" description="Disordered" evidence="4">
    <location>
        <begin position="300"/>
        <end position="326"/>
    </location>
</feature>
<dbReference type="InterPro" id="IPR019734">
    <property type="entry name" value="TPR_rpt"/>
</dbReference>
<feature type="domain" description="HTH luxR-type" evidence="6">
    <location>
        <begin position="1017"/>
        <end position="1082"/>
    </location>
</feature>